<proteinExistence type="predicted"/>
<evidence type="ECO:0000313" key="2">
    <source>
        <dbReference type="EMBL" id="MFC0541929.1"/>
    </source>
</evidence>
<keyword evidence="2" id="KW-0378">Hydrolase</keyword>
<dbReference type="Gene3D" id="3.60.40.10">
    <property type="entry name" value="PPM-type phosphatase domain"/>
    <property type="match status" value="1"/>
</dbReference>
<protein>
    <submittedName>
        <fullName evidence="2">PP2C family protein-serine/threonine phosphatase</fullName>
        <ecNumber evidence="2">3.1.3.16</ecNumber>
    </submittedName>
</protein>
<dbReference type="InterPro" id="IPR036457">
    <property type="entry name" value="PPM-type-like_dom_sf"/>
</dbReference>
<dbReference type="PROSITE" id="PS51746">
    <property type="entry name" value="PPM_2"/>
    <property type="match status" value="1"/>
</dbReference>
<feature type="domain" description="PPM-type phosphatase" evidence="1">
    <location>
        <begin position="10"/>
        <end position="231"/>
    </location>
</feature>
<dbReference type="InterPro" id="IPR001932">
    <property type="entry name" value="PPM-type_phosphatase-like_dom"/>
</dbReference>
<comment type="caution">
    <text evidence="2">The sequence shown here is derived from an EMBL/GenBank/DDBJ whole genome shotgun (WGS) entry which is preliminary data.</text>
</comment>
<organism evidence="2 3">
    <name type="scientific">Kutzneria chonburiensis</name>
    <dbReference type="NCBI Taxonomy" id="1483604"/>
    <lineage>
        <taxon>Bacteria</taxon>
        <taxon>Bacillati</taxon>
        <taxon>Actinomycetota</taxon>
        <taxon>Actinomycetes</taxon>
        <taxon>Pseudonocardiales</taxon>
        <taxon>Pseudonocardiaceae</taxon>
        <taxon>Kutzneria</taxon>
    </lineage>
</organism>
<evidence type="ECO:0000259" key="1">
    <source>
        <dbReference type="PROSITE" id="PS51746"/>
    </source>
</evidence>
<dbReference type="Pfam" id="PF00481">
    <property type="entry name" value="PP2C"/>
    <property type="match status" value="1"/>
</dbReference>
<dbReference type="SUPFAM" id="SSF81606">
    <property type="entry name" value="PP2C-like"/>
    <property type="match status" value="1"/>
</dbReference>
<dbReference type="EC" id="3.1.3.16" evidence="2"/>
<dbReference type="Proteomes" id="UP001589810">
    <property type="component" value="Unassembled WGS sequence"/>
</dbReference>
<dbReference type="SMART" id="SM00332">
    <property type="entry name" value="PP2Cc"/>
    <property type="match status" value="1"/>
</dbReference>
<reference evidence="2 3" key="1">
    <citation type="submission" date="2024-09" db="EMBL/GenBank/DDBJ databases">
        <authorList>
            <person name="Sun Q."/>
            <person name="Mori K."/>
        </authorList>
    </citation>
    <scope>NUCLEOTIDE SEQUENCE [LARGE SCALE GENOMIC DNA]</scope>
    <source>
        <strain evidence="2 3">TBRC 1432</strain>
    </source>
</reference>
<accession>A0ABV6MNN9</accession>
<dbReference type="RefSeq" id="WP_273942031.1">
    <property type="nucleotide sequence ID" value="NZ_CP097263.1"/>
</dbReference>
<evidence type="ECO:0000313" key="3">
    <source>
        <dbReference type="Proteomes" id="UP001589810"/>
    </source>
</evidence>
<dbReference type="GO" id="GO:0004722">
    <property type="term" value="F:protein serine/threonine phosphatase activity"/>
    <property type="evidence" value="ECO:0007669"/>
    <property type="project" value="UniProtKB-EC"/>
</dbReference>
<gene>
    <name evidence="2" type="ORF">ACFFH7_10585</name>
</gene>
<sequence>MASDELIRVRVSLATAVGRRDRNEDAVGVDGLVCTGNSGIPVHIDLIVPVDRPLNIAVVDGMGGHADGDRAAVLAAELLSSDQTGDPVSLFGAISERMRAEGNGMGCTAAMLSLSATGNVVLANVGDVRVYRLQDGFAGQLTTDHRAGSSVVTRCLGGGEHSSFVPAVRLQALRSGDRYLLCSDGVHDAVRKEALVAATSSSEGGEVVGRLVRDAVETEHGDNATAVLVDVMAA</sequence>
<dbReference type="CDD" id="cd00143">
    <property type="entry name" value="PP2Cc"/>
    <property type="match status" value="1"/>
</dbReference>
<keyword evidence="3" id="KW-1185">Reference proteome</keyword>
<dbReference type="SMART" id="SM00331">
    <property type="entry name" value="PP2C_SIG"/>
    <property type="match status" value="1"/>
</dbReference>
<dbReference type="EMBL" id="JBHLUD010000002">
    <property type="protein sequence ID" value="MFC0541929.1"/>
    <property type="molecule type" value="Genomic_DNA"/>
</dbReference>
<name>A0ABV6MNN9_9PSEU</name>